<dbReference type="GO" id="GO:0032050">
    <property type="term" value="F:clathrin heavy chain binding"/>
    <property type="evidence" value="ECO:0007669"/>
    <property type="project" value="TreeGrafter"/>
</dbReference>
<dbReference type="InterPro" id="IPR011417">
    <property type="entry name" value="ANTH_dom"/>
</dbReference>
<protein>
    <recommendedName>
        <fullName evidence="1">AP180 N-terminal homology (ANTH) domain-containing protein</fullName>
    </recommendedName>
</protein>
<evidence type="ECO:0000313" key="2">
    <source>
        <dbReference type="EMBL" id="KAA8525655.1"/>
    </source>
</evidence>
<dbReference type="GO" id="GO:0006900">
    <property type="term" value="P:vesicle budding from membrane"/>
    <property type="evidence" value="ECO:0007669"/>
    <property type="project" value="TreeGrafter"/>
</dbReference>
<dbReference type="GO" id="GO:0000149">
    <property type="term" value="F:SNARE binding"/>
    <property type="evidence" value="ECO:0007669"/>
    <property type="project" value="TreeGrafter"/>
</dbReference>
<dbReference type="SUPFAM" id="SSF89009">
    <property type="entry name" value="GAT-like domain"/>
    <property type="match status" value="1"/>
</dbReference>
<feature type="domain" description="AP180 N-terminal homology (ANTH)" evidence="1">
    <location>
        <begin position="22"/>
        <end position="65"/>
    </location>
</feature>
<dbReference type="GO" id="GO:0030136">
    <property type="term" value="C:clathrin-coated vesicle"/>
    <property type="evidence" value="ECO:0007669"/>
    <property type="project" value="InterPro"/>
</dbReference>
<dbReference type="GO" id="GO:0005545">
    <property type="term" value="F:1-phosphatidylinositol binding"/>
    <property type="evidence" value="ECO:0007669"/>
    <property type="project" value="InterPro"/>
</dbReference>
<dbReference type="GO" id="GO:0005905">
    <property type="term" value="C:clathrin-coated pit"/>
    <property type="evidence" value="ECO:0007669"/>
    <property type="project" value="TreeGrafter"/>
</dbReference>
<gene>
    <name evidence="2" type="ORF">F0562_007520</name>
</gene>
<dbReference type="InterPro" id="IPR014712">
    <property type="entry name" value="ANTH_dom_sf"/>
</dbReference>
<dbReference type="EMBL" id="CM018046">
    <property type="protein sequence ID" value="KAA8525655.1"/>
    <property type="molecule type" value="Genomic_DNA"/>
</dbReference>
<proteinExistence type="predicted"/>
<dbReference type="PANTHER" id="PTHR22951:SF32">
    <property type="entry name" value="OS06G0175500 PROTEIN"/>
    <property type="match status" value="1"/>
</dbReference>
<dbReference type="GO" id="GO:0048268">
    <property type="term" value="P:clathrin coat assembly"/>
    <property type="evidence" value="ECO:0007669"/>
    <property type="project" value="InterPro"/>
</dbReference>
<accession>A0A5J5A3I9</accession>
<organism evidence="2 3">
    <name type="scientific">Nyssa sinensis</name>
    <dbReference type="NCBI Taxonomy" id="561372"/>
    <lineage>
        <taxon>Eukaryota</taxon>
        <taxon>Viridiplantae</taxon>
        <taxon>Streptophyta</taxon>
        <taxon>Embryophyta</taxon>
        <taxon>Tracheophyta</taxon>
        <taxon>Spermatophyta</taxon>
        <taxon>Magnoliopsida</taxon>
        <taxon>eudicotyledons</taxon>
        <taxon>Gunneridae</taxon>
        <taxon>Pentapetalae</taxon>
        <taxon>asterids</taxon>
        <taxon>Cornales</taxon>
        <taxon>Nyssaceae</taxon>
        <taxon>Nyssa</taxon>
    </lineage>
</organism>
<dbReference type="GO" id="GO:0005546">
    <property type="term" value="F:phosphatidylinositol-4,5-bisphosphate binding"/>
    <property type="evidence" value="ECO:0007669"/>
    <property type="project" value="TreeGrafter"/>
</dbReference>
<name>A0A5J5A3I9_9ASTE</name>
<reference evidence="2 3" key="1">
    <citation type="submission" date="2019-09" db="EMBL/GenBank/DDBJ databases">
        <title>A chromosome-level genome assembly of the Chinese tupelo Nyssa sinensis.</title>
        <authorList>
            <person name="Yang X."/>
            <person name="Kang M."/>
            <person name="Yang Y."/>
            <person name="Xiong H."/>
            <person name="Wang M."/>
            <person name="Zhang Z."/>
            <person name="Wang Z."/>
            <person name="Wu H."/>
            <person name="Ma T."/>
            <person name="Liu J."/>
            <person name="Xi Z."/>
        </authorList>
    </citation>
    <scope>NUCLEOTIDE SEQUENCE [LARGE SCALE GENOMIC DNA]</scope>
    <source>
        <strain evidence="2">J267</strain>
        <tissue evidence="2">Leaf</tissue>
    </source>
</reference>
<dbReference type="InterPro" id="IPR045192">
    <property type="entry name" value="AP180-like"/>
</dbReference>
<dbReference type="PANTHER" id="PTHR22951">
    <property type="entry name" value="CLATHRIN ASSEMBLY PROTEIN"/>
    <property type="match status" value="1"/>
</dbReference>
<keyword evidence="3" id="KW-1185">Reference proteome</keyword>
<dbReference type="AlphaFoldDB" id="A0A5J5A3I9"/>
<sequence length="104" mass="11985">MRPPKRPIHAVSTWVQRQPPKVASESIKIYNAISDGTFNLVDKFFEMQRHDALKALDIYQRAGQQVIFSGMPLLITLQTIFCGENFIKIEQVWNFSLGTFSNRL</sequence>
<dbReference type="Proteomes" id="UP000325577">
    <property type="component" value="Linkage Group LG3"/>
</dbReference>
<dbReference type="Gene3D" id="1.20.58.150">
    <property type="entry name" value="ANTH domain"/>
    <property type="match status" value="1"/>
</dbReference>
<evidence type="ECO:0000313" key="3">
    <source>
        <dbReference type="Proteomes" id="UP000325577"/>
    </source>
</evidence>
<evidence type="ECO:0000259" key="1">
    <source>
        <dbReference type="Pfam" id="PF07651"/>
    </source>
</evidence>
<dbReference type="GO" id="GO:0072583">
    <property type="term" value="P:clathrin-dependent endocytosis"/>
    <property type="evidence" value="ECO:0007669"/>
    <property type="project" value="InterPro"/>
</dbReference>
<dbReference type="Pfam" id="PF07651">
    <property type="entry name" value="ANTH"/>
    <property type="match status" value="1"/>
</dbReference>
<dbReference type="OrthoDB" id="44015at2759"/>